<evidence type="ECO:0000256" key="1">
    <source>
        <dbReference type="SAM" id="Phobius"/>
    </source>
</evidence>
<dbReference type="EMBL" id="WUUT01000001">
    <property type="protein sequence ID" value="MXR50640.1"/>
    <property type="molecule type" value="Genomic_DNA"/>
</dbReference>
<dbReference type="RefSeq" id="WP_159762750.1">
    <property type="nucleotide sequence ID" value="NZ_WUUT01000001.1"/>
</dbReference>
<comment type="caution">
    <text evidence="2">The sequence shown here is derived from an EMBL/GenBank/DDBJ whole genome shotgun (WGS) entry which is preliminary data.</text>
</comment>
<protein>
    <submittedName>
        <fullName evidence="2">Uncharacterized protein</fullName>
    </submittedName>
</protein>
<proteinExistence type="predicted"/>
<gene>
    <name evidence="2" type="ORF">GRX03_03325</name>
</gene>
<sequence length="87" mass="9436">MTREHSTDPQPFTRRLLRVVVSIVVLAPVSVFVGYGGGLLLTASAALGGPDPTTDDGDPLRERLLAWPDRNREVMRTNGRADLPLSP</sequence>
<reference evidence="2 3" key="1">
    <citation type="submission" date="2019-12" db="EMBL/GenBank/DDBJ databases">
        <title>Isolation and characterization of three novel carbon monoxide-oxidizing members of Halobacteria from salione crusts and soils.</title>
        <authorList>
            <person name="Myers M.R."/>
            <person name="King G.M."/>
        </authorList>
    </citation>
    <scope>NUCLEOTIDE SEQUENCE [LARGE SCALE GENOMIC DNA]</scope>
    <source>
        <strain evidence="2 3">WSH3</strain>
    </source>
</reference>
<keyword evidence="3" id="KW-1185">Reference proteome</keyword>
<keyword evidence="1" id="KW-0472">Membrane</keyword>
<dbReference type="AlphaFoldDB" id="A0A6B0T6Y1"/>
<dbReference type="Proteomes" id="UP000466535">
    <property type="component" value="Unassembled WGS sequence"/>
</dbReference>
<keyword evidence="1" id="KW-1133">Transmembrane helix</keyword>
<name>A0A6B0T6Y1_9EURY</name>
<evidence type="ECO:0000313" key="2">
    <source>
        <dbReference type="EMBL" id="MXR50640.1"/>
    </source>
</evidence>
<organism evidence="2 3">
    <name type="scientific">Halovenus carboxidivorans</name>
    <dbReference type="NCBI Taxonomy" id="2692199"/>
    <lineage>
        <taxon>Archaea</taxon>
        <taxon>Methanobacteriati</taxon>
        <taxon>Methanobacteriota</taxon>
        <taxon>Stenosarchaea group</taxon>
        <taxon>Halobacteria</taxon>
        <taxon>Halobacteriales</taxon>
        <taxon>Haloarculaceae</taxon>
        <taxon>Halovenus</taxon>
    </lineage>
</organism>
<accession>A0A6B0T6Y1</accession>
<keyword evidence="1" id="KW-0812">Transmembrane</keyword>
<evidence type="ECO:0000313" key="3">
    <source>
        <dbReference type="Proteomes" id="UP000466535"/>
    </source>
</evidence>
<feature type="transmembrane region" description="Helical" evidence="1">
    <location>
        <begin position="20"/>
        <end position="47"/>
    </location>
</feature>